<sequence>MRRRSQNLDDIVINSRKNFSRVNLVRSGVIYTRFSFLLITYLSNLDCLPQPLSVLMLVRCYVQRHYDEERKDRPGTCYW</sequence>
<proteinExistence type="predicted"/>
<name>A0A379WV18_SALET</name>
<gene>
    <name evidence="1" type="ORF">NCTC8261_04279</name>
</gene>
<protein>
    <submittedName>
        <fullName evidence="1">Uncharacterized protein</fullName>
    </submittedName>
</protein>
<dbReference type="EMBL" id="UGXT01000002">
    <property type="protein sequence ID" value="SUH37967.1"/>
    <property type="molecule type" value="Genomic_DNA"/>
</dbReference>
<accession>A0A379WV18</accession>
<dbReference type="Proteomes" id="UP000254712">
    <property type="component" value="Unassembled WGS sequence"/>
</dbReference>
<organism evidence="1 2">
    <name type="scientific">Salmonella enterica I</name>
    <dbReference type="NCBI Taxonomy" id="59201"/>
    <lineage>
        <taxon>Bacteria</taxon>
        <taxon>Pseudomonadati</taxon>
        <taxon>Pseudomonadota</taxon>
        <taxon>Gammaproteobacteria</taxon>
        <taxon>Enterobacterales</taxon>
        <taxon>Enterobacteriaceae</taxon>
        <taxon>Salmonella</taxon>
    </lineage>
</organism>
<dbReference type="AlphaFoldDB" id="A0A379WV18"/>
<reference evidence="1 2" key="1">
    <citation type="submission" date="2018-06" db="EMBL/GenBank/DDBJ databases">
        <authorList>
            <consortium name="Pathogen Informatics"/>
            <person name="Doyle S."/>
        </authorList>
    </citation>
    <scope>NUCLEOTIDE SEQUENCE [LARGE SCALE GENOMIC DNA]</scope>
    <source>
        <strain evidence="1 2">NCTC8261</strain>
    </source>
</reference>
<evidence type="ECO:0000313" key="1">
    <source>
        <dbReference type="EMBL" id="SUH37967.1"/>
    </source>
</evidence>
<evidence type="ECO:0000313" key="2">
    <source>
        <dbReference type="Proteomes" id="UP000254712"/>
    </source>
</evidence>